<name>A0ABD6BZD3_9EURY</name>
<evidence type="ECO:0008006" key="3">
    <source>
        <dbReference type="Google" id="ProtNLM"/>
    </source>
</evidence>
<accession>A0ABD6BZD3</accession>
<keyword evidence="2" id="KW-1185">Reference proteome</keyword>
<dbReference type="Pfam" id="PF26499">
    <property type="entry name" value="PIN_13"/>
    <property type="match status" value="1"/>
</dbReference>
<comment type="caution">
    <text evidence="1">The sequence shown here is derived from an EMBL/GenBank/DDBJ whole genome shotgun (WGS) entry which is preliminary data.</text>
</comment>
<evidence type="ECO:0000313" key="2">
    <source>
        <dbReference type="Proteomes" id="UP001597185"/>
    </source>
</evidence>
<dbReference type="EMBL" id="JBHUDB010000004">
    <property type="protein sequence ID" value="MFD1570528.1"/>
    <property type="molecule type" value="Genomic_DNA"/>
</dbReference>
<gene>
    <name evidence="1" type="ORF">ACFR9T_07995</name>
</gene>
<proteinExistence type="predicted"/>
<protein>
    <recommendedName>
        <fullName evidence="3">DNA-binding protein</fullName>
    </recommendedName>
</protein>
<reference evidence="1 2" key="1">
    <citation type="journal article" date="2019" name="Int. J. Syst. Evol. Microbiol.">
        <title>The Global Catalogue of Microorganisms (GCM) 10K type strain sequencing project: providing services to taxonomists for standard genome sequencing and annotation.</title>
        <authorList>
            <consortium name="The Broad Institute Genomics Platform"/>
            <consortium name="The Broad Institute Genome Sequencing Center for Infectious Disease"/>
            <person name="Wu L."/>
            <person name="Ma J."/>
        </authorList>
    </citation>
    <scope>NUCLEOTIDE SEQUENCE [LARGE SCALE GENOMIC DNA]</scope>
    <source>
        <strain evidence="1 2">CGMCC 1.12689</strain>
    </source>
</reference>
<organism evidence="1 2">
    <name type="scientific">Halorubrum laminariae</name>
    <dbReference type="NCBI Taxonomy" id="1433523"/>
    <lineage>
        <taxon>Archaea</taxon>
        <taxon>Methanobacteriati</taxon>
        <taxon>Methanobacteriota</taxon>
        <taxon>Stenosarchaea group</taxon>
        <taxon>Halobacteria</taxon>
        <taxon>Halobacteriales</taxon>
        <taxon>Haloferacaceae</taxon>
        <taxon>Halorubrum</taxon>
    </lineage>
</organism>
<evidence type="ECO:0000313" key="1">
    <source>
        <dbReference type="EMBL" id="MFD1570528.1"/>
    </source>
</evidence>
<sequence length="175" mass="19712">MASEARYPILADTSSLIAVASNKYPTEDSREHYLKRGSQRVLEQLDEDSSPWSCVPVVPRPHGPDAGEQSLKQELSEHASSYQVVSILDAAARRSIRRLIEDIEYDIDVVGPPYLLYILLDNDRISKPEFCEATVEMIRTEGWTGYEVVKNAWSSIPVDCSEILDDRYGDALPPR</sequence>
<dbReference type="Proteomes" id="UP001597185">
    <property type="component" value="Unassembled WGS sequence"/>
</dbReference>
<dbReference type="RefSeq" id="WP_256416790.1">
    <property type="nucleotide sequence ID" value="NZ_JANHDL010000001.1"/>
</dbReference>
<dbReference type="InterPro" id="IPR058700">
    <property type="entry name" value="PIN_com-containing_halobact"/>
</dbReference>
<dbReference type="AlphaFoldDB" id="A0ABD6BZD3"/>